<dbReference type="OrthoDB" id="2684236at2759"/>
<organism evidence="1 2">
    <name type="scientific">Cuscuta europaea</name>
    <name type="common">European dodder</name>
    <dbReference type="NCBI Taxonomy" id="41803"/>
    <lineage>
        <taxon>Eukaryota</taxon>
        <taxon>Viridiplantae</taxon>
        <taxon>Streptophyta</taxon>
        <taxon>Embryophyta</taxon>
        <taxon>Tracheophyta</taxon>
        <taxon>Spermatophyta</taxon>
        <taxon>Magnoliopsida</taxon>
        <taxon>eudicotyledons</taxon>
        <taxon>Gunneridae</taxon>
        <taxon>Pentapetalae</taxon>
        <taxon>asterids</taxon>
        <taxon>lamiids</taxon>
        <taxon>Solanales</taxon>
        <taxon>Convolvulaceae</taxon>
        <taxon>Cuscuteae</taxon>
        <taxon>Cuscuta</taxon>
        <taxon>Cuscuta subgen. Cuscuta</taxon>
    </lineage>
</organism>
<dbReference type="Pfam" id="PF07173">
    <property type="entry name" value="GRDP-like"/>
    <property type="match status" value="1"/>
</dbReference>
<name>A0A9P0ZMI5_CUSEU</name>
<sequence length="123" mass="14283">MEMEQQLEWDEAQKIVVQFILASIVAKHSESPFFEAPLTVPLDCEWVWHCHRLNPLQYISDCKMLYGTILDNNHVVSSTKGMPKGETEKVWKQLYPSEPFELEVGRALSRHEPSQTTDQHIKC</sequence>
<proteinExistence type="predicted"/>
<gene>
    <name evidence="1" type="ORF">CEURO_LOCUS16911</name>
</gene>
<comment type="caution">
    <text evidence="1">The sequence shown here is derived from an EMBL/GenBank/DDBJ whole genome shotgun (WGS) entry which is preliminary data.</text>
</comment>
<reference evidence="1" key="1">
    <citation type="submission" date="2022-07" db="EMBL/GenBank/DDBJ databases">
        <authorList>
            <person name="Macas J."/>
            <person name="Novak P."/>
            <person name="Neumann P."/>
        </authorList>
    </citation>
    <scope>NUCLEOTIDE SEQUENCE</scope>
</reference>
<dbReference type="InterPro" id="IPR009836">
    <property type="entry name" value="GRDP-like"/>
</dbReference>
<keyword evidence="2" id="KW-1185">Reference proteome</keyword>
<dbReference type="Proteomes" id="UP001152484">
    <property type="component" value="Unassembled WGS sequence"/>
</dbReference>
<accession>A0A9P0ZMI5</accession>
<feature type="non-terminal residue" evidence="1">
    <location>
        <position position="1"/>
    </location>
</feature>
<dbReference type="PANTHER" id="PTHR34365:SF7">
    <property type="entry name" value="GLYCINE-RICH DOMAIN-CONTAINING PROTEIN 1"/>
    <property type="match status" value="1"/>
</dbReference>
<dbReference type="EMBL" id="CAMAPE010000048">
    <property type="protein sequence ID" value="CAH9105471.1"/>
    <property type="molecule type" value="Genomic_DNA"/>
</dbReference>
<evidence type="ECO:0000313" key="2">
    <source>
        <dbReference type="Proteomes" id="UP001152484"/>
    </source>
</evidence>
<dbReference type="PANTHER" id="PTHR34365">
    <property type="entry name" value="ENOLASE (DUF1399)"/>
    <property type="match status" value="1"/>
</dbReference>
<evidence type="ECO:0000313" key="1">
    <source>
        <dbReference type="EMBL" id="CAH9105471.1"/>
    </source>
</evidence>
<protein>
    <submittedName>
        <fullName evidence="1">Uncharacterized protein</fullName>
    </submittedName>
</protein>
<dbReference type="AlphaFoldDB" id="A0A9P0ZMI5"/>